<gene>
    <name evidence="4" type="ORF">HK105_209070</name>
</gene>
<evidence type="ECO:0000256" key="2">
    <source>
        <dbReference type="SAM" id="SignalP"/>
    </source>
</evidence>
<keyword evidence="2" id="KW-0732">Signal</keyword>
<dbReference type="Pfam" id="PF03572">
    <property type="entry name" value="Peptidase_S41"/>
    <property type="match status" value="1"/>
</dbReference>
<accession>A0ABR4MW00</accession>
<dbReference type="PANTHER" id="PTHR32060:SF22">
    <property type="entry name" value="CARBOXYL-TERMINAL-PROCESSING PEPTIDASE 3, CHLOROPLASTIC"/>
    <property type="match status" value="1"/>
</dbReference>
<feature type="region of interest" description="Disordered" evidence="1">
    <location>
        <begin position="921"/>
        <end position="959"/>
    </location>
</feature>
<dbReference type="EMBL" id="JADGIZ020000108">
    <property type="protein sequence ID" value="KAL2911458.1"/>
    <property type="molecule type" value="Genomic_DNA"/>
</dbReference>
<feature type="chain" id="PRO_5046460889" description="Tail specific protease domain-containing protein" evidence="2">
    <location>
        <begin position="19"/>
        <end position="959"/>
    </location>
</feature>
<organism evidence="4 5">
    <name type="scientific">Polyrhizophydium stewartii</name>
    <dbReference type="NCBI Taxonomy" id="2732419"/>
    <lineage>
        <taxon>Eukaryota</taxon>
        <taxon>Fungi</taxon>
        <taxon>Fungi incertae sedis</taxon>
        <taxon>Chytridiomycota</taxon>
        <taxon>Chytridiomycota incertae sedis</taxon>
        <taxon>Chytridiomycetes</taxon>
        <taxon>Rhizophydiales</taxon>
        <taxon>Rhizophydiales incertae sedis</taxon>
        <taxon>Polyrhizophydium</taxon>
    </lineage>
</organism>
<evidence type="ECO:0000256" key="1">
    <source>
        <dbReference type="SAM" id="MobiDB-lite"/>
    </source>
</evidence>
<evidence type="ECO:0000313" key="5">
    <source>
        <dbReference type="Proteomes" id="UP001527925"/>
    </source>
</evidence>
<dbReference type="InterPro" id="IPR029045">
    <property type="entry name" value="ClpP/crotonase-like_dom_sf"/>
</dbReference>
<proteinExistence type="predicted"/>
<feature type="domain" description="Tail specific protease" evidence="3">
    <location>
        <begin position="350"/>
        <end position="519"/>
    </location>
</feature>
<dbReference type="SUPFAM" id="SSF52096">
    <property type="entry name" value="ClpP/crotonase"/>
    <property type="match status" value="1"/>
</dbReference>
<dbReference type="Proteomes" id="UP001527925">
    <property type="component" value="Unassembled WGS sequence"/>
</dbReference>
<dbReference type="InterPro" id="IPR005151">
    <property type="entry name" value="Tail-specific_protease"/>
</dbReference>
<reference evidence="4 5" key="1">
    <citation type="submission" date="2023-09" db="EMBL/GenBank/DDBJ databases">
        <title>Pangenome analysis of Batrachochytrium dendrobatidis and related Chytrids.</title>
        <authorList>
            <person name="Yacoub M.N."/>
            <person name="Stajich J.E."/>
            <person name="James T.Y."/>
        </authorList>
    </citation>
    <scope>NUCLEOTIDE SEQUENCE [LARGE SCALE GENOMIC DNA]</scope>
    <source>
        <strain evidence="4 5">JEL0888</strain>
    </source>
</reference>
<evidence type="ECO:0000313" key="4">
    <source>
        <dbReference type="EMBL" id="KAL2911458.1"/>
    </source>
</evidence>
<keyword evidence="5" id="KW-1185">Reference proteome</keyword>
<dbReference type="PANTHER" id="PTHR32060">
    <property type="entry name" value="TAIL-SPECIFIC PROTEASE"/>
    <property type="match status" value="1"/>
</dbReference>
<sequence>MLFAATAAVLALASAASAQIPLTYTKLADERKSGRMVFLQMTPEQKNTVLTNAETLLTYTWVNYESKLRNYPDHAADPFPVLKKLRANIKTITDEELQLGLTDAFVQIRDLHTRFFKTGPYRCFAATNGLSFELVEGLADIVNSPKVVVSAKSTVPALVALTGDDYARVNIGDELVSIDGKSFAKWFEENQYISGDGANTFGGHRRAIDFLGYVPGSVNRLPTKDSITFQFRDNTKAYGKVYTVTLPYIAARNDFCWPAMSALYNKLTNTTLPGTPNTAKFAPAKLSPEMTAFRAKFIEKNPLAVAPGFDEDKEIRASIFGEAGANPLQLNSTSASSVKWGIWDPKGRNLGVIQLTDFEPVDPNGAAAPQLPITVIRDLATHELKDTNAIVFDIRDNGGGYISMANNLPQLFRAEPFNPFGAWYLRNNVTFNLFAKGKPATDPWRIAYEQSQPGDRYTHIALFNPVATANTVGQAYVRPVAVLNNGRCYSACDMFSANIQDSATGTIFGEDGQTGAGGANILDLPALITSDPADFVNMPFVNNLTVQTPTGPIVYANRLSVGIRQSVRNGRNMGRLIEDLGIKADYIVRARRADIMPGAKVNSQFDRIADRLAQIGAKTGQSSLHFVAEPLTTEATAGNAGFDAEIGGFDDISLYKADGVTKISSVDVSGTANTRKKIRISTGAVRSGLGTGTVRIVGTKNGKVYLKTARTIRVVPSDADRFNLASGDFVLGDVSKSTGVYNAAGTAAADGFNRVNGTWRFGDGTSYKENTDSSIEMFFTAPPNVSLSVTANMYIDTEPGYDFVYLTTKYSDGATIDSLKHNTTSGKVLPGFADKNRTIVGTISIPTRTGKFSVIVRATSDEAVVFSGVKVNALTISIDNSASFSRRSSTLAMSSVFSGLGIEPAEAAFVPIRGNTLPISAKAPSDSSTLAKAAPAPSRDSTLAKAAPAPSRGSTLAIS</sequence>
<feature type="signal peptide" evidence="2">
    <location>
        <begin position="1"/>
        <end position="18"/>
    </location>
</feature>
<comment type="caution">
    <text evidence="4">The sequence shown here is derived from an EMBL/GenBank/DDBJ whole genome shotgun (WGS) entry which is preliminary data.</text>
</comment>
<evidence type="ECO:0000259" key="3">
    <source>
        <dbReference type="Pfam" id="PF03572"/>
    </source>
</evidence>
<dbReference type="Gene3D" id="3.90.226.10">
    <property type="entry name" value="2-enoyl-CoA Hydratase, Chain A, domain 1"/>
    <property type="match status" value="1"/>
</dbReference>
<protein>
    <recommendedName>
        <fullName evidence="3">Tail specific protease domain-containing protein</fullName>
    </recommendedName>
</protein>
<name>A0ABR4MW00_9FUNG</name>